<protein>
    <submittedName>
        <fullName evidence="1">Uncharacterized protein</fullName>
    </submittedName>
</protein>
<sequence length="83" mass="9075">MSYLFAATSLSQNQSIDMSKAPALYEDDHAWSLKDTLDQTSVVLNGSHEPGRMPSITSPIIQEDSGVLVVVNLNLQPQVFAQK</sequence>
<dbReference type="EMBL" id="BSYO01000023">
    <property type="protein sequence ID" value="GMH21409.1"/>
    <property type="molecule type" value="Genomic_DNA"/>
</dbReference>
<organism evidence="1 2">
    <name type="scientific">Nepenthes gracilis</name>
    <name type="common">Slender pitcher plant</name>
    <dbReference type="NCBI Taxonomy" id="150966"/>
    <lineage>
        <taxon>Eukaryota</taxon>
        <taxon>Viridiplantae</taxon>
        <taxon>Streptophyta</taxon>
        <taxon>Embryophyta</taxon>
        <taxon>Tracheophyta</taxon>
        <taxon>Spermatophyta</taxon>
        <taxon>Magnoliopsida</taxon>
        <taxon>eudicotyledons</taxon>
        <taxon>Gunneridae</taxon>
        <taxon>Pentapetalae</taxon>
        <taxon>Caryophyllales</taxon>
        <taxon>Nepenthaceae</taxon>
        <taxon>Nepenthes</taxon>
    </lineage>
</organism>
<accession>A0AAD3T2J0</accession>
<dbReference type="AlphaFoldDB" id="A0AAD3T2J0"/>
<proteinExistence type="predicted"/>
<comment type="caution">
    <text evidence="1">The sequence shown here is derived from an EMBL/GenBank/DDBJ whole genome shotgun (WGS) entry which is preliminary data.</text>
</comment>
<name>A0AAD3T2J0_NEPGR</name>
<dbReference type="Proteomes" id="UP001279734">
    <property type="component" value="Unassembled WGS sequence"/>
</dbReference>
<gene>
    <name evidence="1" type="ORF">Nepgr_023251</name>
</gene>
<evidence type="ECO:0000313" key="1">
    <source>
        <dbReference type="EMBL" id="GMH21409.1"/>
    </source>
</evidence>
<evidence type="ECO:0000313" key="2">
    <source>
        <dbReference type="Proteomes" id="UP001279734"/>
    </source>
</evidence>
<reference evidence="1" key="1">
    <citation type="submission" date="2023-05" db="EMBL/GenBank/DDBJ databases">
        <title>Nepenthes gracilis genome sequencing.</title>
        <authorList>
            <person name="Fukushima K."/>
        </authorList>
    </citation>
    <scope>NUCLEOTIDE SEQUENCE</scope>
    <source>
        <strain evidence="1">SING2019-196</strain>
    </source>
</reference>
<keyword evidence="2" id="KW-1185">Reference proteome</keyword>